<proteinExistence type="predicted"/>
<keyword evidence="2" id="KW-0540">Nuclease</keyword>
<protein>
    <submittedName>
        <fullName evidence="2">AP endonuclease, family 2 domain protein</fullName>
    </submittedName>
</protein>
<dbReference type="PANTHER" id="PTHR12110">
    <property type="entry name" value="HYDROXYPYRUVATE ISOMERASE"/>
    <property type="match status" value="1"/>
</dbReference>
<dbReference type="GO" id="GO:0004519">
    <property type="term" value="F:endonuclease activity"/>
    <property type="evidence" value="ECO:0007669"/>
    <property type="project" value="UniProtKB-KW"/>
</dbReference>
<keyword evidence="2" id="KW-0255">Endonuclease</keyword>
<evidence type="ECO:0000313" key="3">
    <source>
        <dbReference type="Proteomes" id="UP000054624"/>
    </source>
</evidence>
<keyword evidence="3" id="KW-1185">Reference proteome</keyword>
<dbReference type="InterPro" id="IPR036237">
    <property type="entry name" value="Xyl_isomerase-like_sf"/>
</dbReference>
<name>A0A158D5G5_9BURK</name>
<dbReference type="Gene3D" id="3.20.20.150">
    <property type="entry name" value="Divalent-metal-dependent TIM barrel enzymes"/>
    <property type="match status" value="1"/>
</dbReference>
<sequence>MVSLKRCAINTATLGHRESLDVTLERIARAGFGGVAPWRHEVEALGAQAVARQLRALQLTVTGYCRSTYLTSATPADRRASIDSNIAALHDAAELGARCFVLVVGGVSANGRDLAGARAQVDEGIARLLDEARKLNMPLAIEPLHPMYAADRSVVNTIGQALAICERIAPDDPSMLGIAIDVYHCWWDPLLSASIAAAGCARRILAYHVCDWHADTKDMLMDRGMMGDGVIDLAGFRREMEDAGYDGMMEVEIFSRDRWWKVAPDEVLAVCAQRLQSVC</sequence>
<dbReference type="RefSeq" id="WP_061164113.1">
    <property type="nucleotide sequence ID" value="NZ_FCOI02000034.1"/>
</dbReference>
<dbReference type="InterPro" id="IPR013022">
    <property type="entry name" value="Xyl_isomerase-like_TIM-brl"/>
</dbReference>
<accession>A0A158D5G5</accession>
<organism evidence="2 3">
    <name type="scientific">Caballeronia temeraria</name>
    <dbReference type="NCBI Taxonomy" id="1777137"/>
    <lineage>
        <taxon>Bacteria</taxon>
        <taxon>Pseudomonadati</taxon>
        <taxon>Pseudomonadota</taxon>
        <taxon>Betaproteobacteria</taxon>
        <taxon>Burkholderiales</taxon>
        <taxon>Burkholderiaceae</taxon>
        <taxon>Caballeronia</taxon>
    </lineage>
</organism>
<dbReference type="SUPFAM" id="SSF51658">
    <property type="entry name" value="Xylose isomerase-like"/>
    <property type="match status" value="1"/>
</dbReference>
<keyword evidence="2" id="KW-0378">Hydrolase</keyword>
<dbReference type="AlphaFoldDB" id="A0A158D5G5"/>
<dbReference type="InterPro" id="IPR050312">
    <property type="entry name" value="IolE/XylAMocC-like"/>
</dbReference>
<dbReference type="EMBL" id="FCOI02000034">
    <property type="protein sequence ID" value="SAK89885.1"/>
    <property type="molecule type" value="Genomic_DNA"/>
</dbReference>
<feature type="domain" description="Xylose isomerase-like TIM barrel" evidence="1">
    <location>
        <begin position="24"/>
        <end position="261"/>
    </location>
</feature>
<dbReference type="Pfam" id="PF01261">
    <property type="entry name" value="AP_endonuc_2"/>
    <property type="match status" value="1"/>
</dbReference>
<dbReference type="STRING" id="1777137.AWB76_06489"/>
<evidence type="ECO:0000259" key="1">
    <source>
        <dbReference type="Pfam" id="PF01261"/>
    </source>
</evidence>
<dbReference type="OrthoDB" id="9787068at2"/>
<evidence type="ECO:0000313" key="2">
    <source>
        <dbReference type="EMBL" id="SAK89885.1"/>
    </source>
</evidence>
<reference evidence="3" key="1">
    <citation type="submission" date="2016-01" db="EMBL/GenBank/DDBJ databases">
        <authorList>
            <person name="Peeters Charlotte."/>
        </authorList>
    </citation>
    <scope>NUCLEOTIDE SEQUENCE [LARGE SCALE GENOMIC DNA]</scope>
</reference>
<gene>
    <name evidence="2" type="ORF">AWB76_06489</name>
</gene>
<dbReference type="Proteomes" id="UP000054624">
    <property type="component" value="Unassembled WGS sequence"/>
</dbReference>
<dbReference type="PANTHER" id="PTHR12110:SF52">
    <property type="entry name" value="XYLOSE ISOMERASE"/>
    <property type="match status" value="1"/>
</dbReference>